<evidence type="ECO:0000313" key="3">
    <source>
        <dbReference type="Proteomes" id="UP000474640"/>
    </source>
</evidence>
<evidence type="ECO:0000313" key="2">
    <source>
        <dbReference type="EMBL" id="KAF3287509.1"/>
    </source>
</evidence>
<keyword evidence="1" id="KW-1133">Transmembrane helix</keyword>
<feature type="transmembrane region" description="Helical" evidence="1">
    <location>
        <begin position="40"/>
        <end position="59"/>
    </location>
</feature>
<keyword evidence="1" id="KW-0812">Transmembrane</keyword>
<sequence length="125" mass="14712">MGYLIWNNSISVLVKEFPYLNYEADHIVDPIYFFKWVLRIIWMFIVYQVILIAIVAFVIKTIDVVKTFLEVNGYLNFVLYIESDPGEWFGAPSTWKARRNMHIEDNKESLGEGPLLRRVLGVHED</sequence>
<comment type="caution">
    <text evidence="2">The sequence shown here is derived from an EMBL/GenBank/DDBJ whole genome shotgun (WGS) entry which is preliminary data.</text>
</comment>
<dbReference type="EMBL" id="JAABOJ010000004">
    <property type="protein sequence ID" value="KAF3287509.1"/>
    <property type="molecule type" value="Genomic_DNA"/>
</dbReference>
<dbReference type="OrthoDB" id="5276350at2759"/>
<reference evidence="2 3" key="1">
    <citation type="submission" date="2020-01" db="EMBL/GenBank/DDBJ databases">
        <authorList>
            <person name="Palmer J.M."/>
        </authorList>
    </citation>
    <scope>NUCLEOTIDE SEQUENCE [LARGE SCALE GENOMIC DNA]</scope>
    <source>
        <strain evidence="2 3">TWF970</strain>
    </source>
</reference>
<organism evidence="2 3">
    <name type="scientific">Orbilia oligospora</name>
    <name type="common">Nematode-trapping fungus</name>
    <name type="synonym">Arthrobotrys oligospora</name>
    <dbReference type="NCBI Taxonomy" id="2813651"/>
    <lineage>
        <taxon>Eukaryota</taxon>
        <taxon>Fungi</taxon>
        <taxon>Dikarya</taxon>
        <taxon>Ascomycota</taxon>
        <taxon>Pezizomycotina</taxon>
        <taxon>Orbiliomycetes</taxon>
        <taxon>Orbiliales</taxon>
        <taxon>Orbiliaceae</taxon>
        <taxon>Orbilia</taxon>
    </lineage>
</organism>
<keyword evidence="1" id="KW-0472">Membrane</keyword>
<evidence type="ECO:0000256" key="1">
    <source>
        <dbReference type="SAM" id="Phobius"/>
    </source>
</evidence>
<accession>A0A7C8VLN9</accession>
<dbReference type="AlphaFoldDB" id="A0A7C8VLN9"/>
<proteinExistence type="predicted"/>
<dbReference type="Proteomes" id="UP000474640">
    <property type="component" value="Unassembled WGS sequence"/>
</dbReference>
<name>A0A7C8VLN9_ORBOL</name>
<gene>
    <name evidence="2" type="ORF">TWF970_007229</name>
</gene>
<protein>
    <submittedName>
        <fullName evidence="2">Uncharacterized protein</fullName>
    </submittedName>
</protein>